<comment type="subcellular location">
    <subcellularLocation>
        <location evidence="1">Nucleus</location>
    </subcellularLocation>
</comment>
<dbReference type="PANTHER" id="PTHR31747:SF3">
    <property type="entry name" value="PROTEIN LSD1"/>
    <property type="match status" value="1"/>
</dbReference>
<dbReference type="GO" id="GO:0005634">
    <property type="term" value="C:nucleus"/>
    <property type="evidence" value="ECO:0007669"/>
    <property type="project" value="UniProtKB-SubCell"/>
</dbReference>
<evidence type="ECO:0000313" key="5">
    <source>
        <dbReference type="Proteomes" id="UP001327560"/>
    </source>
</evidence>
<dbReference type="Proteomes" id="UP001327560">
    <property type="component" value="Chromosome 4"/>
</dbReference>
<accession>A0AAQ3QCE0</accession>
<name>A0AAQ3QCE0_9LILI</name>
<organism evidence="4 5">
    <name type="scientific">Canna indica</name>
    <name type="common">Indian-shot</name>
    <dbReference type="NCBI Taxonomy" id="4628"/>
    <lineage>
        <taxon>Eukaryota</taxon>
        <taxon>Viridiplantae</taxon>
        <taxon>Streptophyta</taxon>
        <taxon>Embryophyta</taxon>
        <taxon>Tracheophyta</taxon>
        <taxon>Spermatophyta</taxon>
        <taxon>Magnoliopsida</taxon>
        <taxon>Liliopsida</taxon>
        <taxon>Zingiberales</taxon>
        <taxon>Cannaceae</taxon>
        <taxon>Canna</taxon>
    </lineage>
</organism>
<dbReference type="EMBL" id="CP136893">
    <property type="protein sequence ID" value="WOL03390.1"/>
    <property type="molecule type" value="Genomic_DNA"/>
</dbReference>
<protein>
    <submittedName>
        <fullName evidence="4">Protein LSD1</fullName>
    </submittedName>
</protein>
<keyword evidence="2" id="KW-0539">Nucleus</keyword>
<dbReference type="AlphaFoldDB" id="A0AAQ3QCE0"/>
<gene>
    <name evidence="4" type="ORF">Cni_G12110</name>
</gene>
<sequence>MQSQIICSGCRSILSYPREAASVFCALCNMLNSVPSPGNEGAHVVCEVCRTLLMYTHATPRVRCFQCYTINATRTANQVAHVACGHCRTPLIYPYGAASIKCALCHYITNLSSISPDVPVHRPNGIAPAPQCSSAQLPHNQIVIVENPISVNSSGKLVNNCVWVKL</sequence>
<feature type="domain" description="Zinc finger LSD1-type" evidence="3">
    <location>
        <begin position="7"/>
        <end position="29"/>
    </location>
</feature>
<evidence type="ECO:0000256" key="2">
    <source>
        <dbReference type="ARBA" id="ARBA00023242"/>
    </source>
</evidence>
<dbReference type="InterPro" id="IPR040319">
    <property type="entry name" value="LSD1-like"/>
</dbReference>
<feature type="domain" description="Zinc finger LSD1-type" evidence="3">
    <location>
        <begin position="84"/>
        <end position="108"/>
    </location>
</feature>
<dbReference type="PANTHER" id="PTHR31747">
    <property type="entry name" value="PROTEIN LSD1"/>
    <property type="match status" value="1"/>
</dbReference>
<dbReference type="NCBIfam" id="TIGR01053">
    <property type="entry name" value="LSD1"/>
    <property type="match status" value="3"/>
</dbReference>
<evidence type="ECO:0000256" key="1">
    <source>
        <dbReference type="ARBA" id="ARBA00004123"/>
    </source>
</evidence>
<keyword evidence="5" id="KW-1185">Reference proteome</keyword>
<proteinExistence type="predicted"/>
<dbReference type="InterPro" id="IPR005735">
    <property type="entry name" value="Znf_LSD1"/>
</dbReference>
<reference evidence="4 5" key="1">
    <citation type="submission" date="2023-10" db="EMBL/GenBank/DDBJ databases">
        <title>Chromosome-scale genome assembly provides insights into flower coloration mechanisms of Canna indica.</title>
        <authorList>
            <person name="Li C."/>
        </authorList>
    </citation>
    <scope>NUCLEOTIDE SEQUENCE [LARGE SCALE GENOMIC DNA]</scope>
    <source>
        <tissue evidence="4">Flower</tissue>
    </source>
</reference>
<dbReference type="Pfam" id="PF06943">
    <property type="entry name" value="zf-LSD1"/>
    <property type="match status" value="2"/>
</dbReference>
<evidence type="ECO:0000313" key="4">
    <source>
        <dbReference type="EMBL" id="WOL03390.1"/>
    </source>
</evidence>
<evidence type="ECO:0000259" key="3">
    <source>
        <dbReference type="Pfam" id="PF06943"/>
    </source>
</evidence>